<name>A0A6A6T5W8_9PLEO</name>
<keyword evidence="3" id="KW-0732">Signal</keyword>
<evidence type="ECO:0000256" key="2">
    <source>
        <dbReference type="SAM" id="Phobius"/>
    </source>
</evidence>
<dbReference type="EMBL" id="MU004367">
    <property type="protein sequence ID" value="KAF2654228.1"/>
    <property type="molecule type" value="Genomic_DNA"/>
</dbReference>
<evidence type="ECO:0000313" key="5">
    <source>
        <dbReference type="EMBL" id="KAF2654228.1"/>
    </source>
</evidence>
<reference evidence="5" key="1">
    <citation type="journal article" date="2020" name="Stud. Mycol.">
        <title>101 Dothideomycetes genomes: a test case for predicting lifestyles and emergence of pathogens.</title>
        <authorList>
            <person name="Haridas S."/>
            <person name="Albert R."/>
            <person name="Binder M."/>
            <person name="Bloem J."/>
            <person name="Labutti K."/>
            <person name="Salamov A."/>
            <person name="Andreopoulos B."/>
            <person name="Baker S."/>
            <person name="Barry K."/>
            <person name="Bills G."/>
            <person name="Bluhm B."/>
            <person name="Cannon C."/>
            <person name="Castanera R."/>
            <person name="Culley D."/>
            <person name="Daum C."/>
            <person name="Ezra D."/>
            <person name="Gonzalez J."/>
            <person name="Henrissat B."/>
            <person name="Kuo A."/>
            <person name="Liang C."/>
            <person name="Lipzen A."/>
            <person name="Lutzoni F."/>
            <person name="Magnuson J."/>
            <person name="Mondo S."/>
            <person name="Nolan M."/>
            <person name="Ohm R."/>
            <person name="Pangilinan J."/>
            <person name="Park H.-J."/>
            <person name="Ramirez L."/>
            <person name="Alfaro M."/>
            <person name="Sun H."/>
            <person name="Tritt A."/>
            <person name="Yoshinaga Y."/>
            <person name="Zwiers L.-H."/>
            <person name="Turgeon B."/>
            <person name="Goodwin S."/>
            <person name="Spatafora J."/>
            <person name="Crous P."/>
            <person name="Grigoriev I."/>
        </authorList>
    </citation>
    <scope>NUCLEOTIDE SEQUENCE</scope>
    <source>
        <strain evidence="5">CBS 122681</strain>
    </source>
</reference>
<feature type="region of interest" description="Disordered" evidence="1">
    <location>
        <begin position="421"/>
        <end position="450"/>
    </location>
</feature>
<accession>A0A6A6T5W8</accession>
<organism evidence="5 6">
    <name type="scientific">Lophiostoma macrostomum CBS 122681</name>
    <dbReference type="NCBI Taxonomy" id="1314788"/>
    <lineage>
        <taxon>Eukaryota</taxon>
        <taxon>Fungi</taxon>
        <taxon>Dikarya</taxon>
        <taxon>Ascomycota</taxon>
        <taxon>Pezizomycotina</taxon>
        <taxon>Dothideomycetes</taxon>
        <taxon>Pleosporomycetidae</taxon>
        <taxon>Pleosporales</taxon>
        <taxon>Lophiostomataceae</taxon>
        <taxon>Lophiostoma</taxon>
    </lineage>
</organism>
<keyword evidence="6" id="KW-1185">Reference proteome</keyword>
<dbReference type="GO" id="GO:0016788">
    <property type="term" value="F:hydrolase activity, acting on ester bonds"/>
    <property type="evidence" value="ECO:0007669"/>
    <property type="project" value="InterPro"/>
</dbReference>
<dbReference type="SUPFAM" id="SSF52266">
    <property type="entry name" value="SGNH hydrolase"/>
    <property type="match status" value="1"/>
</dbReference>
<sequence length="450" mass="50651">MATVTMSILWLSQLFYLATAREFPWIKKFSSIGDSYAAGLGAGPRVDYSCSRYGHSYPSLLHSSYLGDDQARTHQFLACSGAKAGDVLEKQIPALEHDIDLLTISAGGNDIGLSPILNNCIYQFYLAGKDDCKNAIDEAQRRIQDDGQLYGSIVGLINAAKPKVNATVGMIYLTGYAGFFGTDDHICDNVTWSVWRDVPSERQYLKLETRRQLDDMVRSVNEVLRRVAKDTGPNVRFVDYDEHIKKGRGRYCEAGVHEPDPNRLGLSFYEWNTVDSEDNITKLYNTGDDVLPGSFEGDIATLINKTLVDHPEWEFEASKGFVNKSKIRPDGFVDDTIWWLLPDSWKRVFHPRPEAHAVIAQLIVNDLVLNSPERRDSITTLLLIATAGFSLVVLLILLLLLLKKRERKVSWQPAWLRDRKEASYDPPEDGPIPSSSRSPAVEQRQYDTFA</sequence>
<keyword evidence="2" id="KW-0812">Transmembrane</keyword>
<dbReference type="Proteomes" id="UP000799324">
    <property type="component" value="Unassembled WGS sequence"/>
</dbReference>
<protein>
    <submittedName>
        <fullName evidence="5">SGNH hydrolase</fullName>
    </submittedName>
</protein>
<dbReference type="CDD" id="cd01823">
    <property type="entry name" value="SEST_like"/>
    <property type="match status" value="1"/>
</dbReference>
<dbReference type="Gene3D" id="3.40.50.1110">
    <property type="entry name" value="SGNH hydrolase"/>
    <property type="match status" value="1"/>
</dbReference>
<feature type="chain" id="PRO_5025625809" evidence="3">
    <location>
        <begin position="21"/>
        <end position="450"/>
    </location>
</feature>
<evidence type="ECO:0000259" key="4">
    <source>
        <dbReference type="Pfam" id="PF13472"/>
    </source>
</evidence>
<dbReference type="InterPro" id="IPR036514">
    <property type="entry name" value="SGNH_hydro_sf"/>
</dbReference>
<dbReference type="Pfam" id="PF13472">
    <property type="entry name" value="Lipase_GDSL_2"/>
    <property type="match status" value="1"/>
</dbReference>
<evidence type="ECO:0000256" key="3">
    <source>
        <dbReference type="SAM" id="SignalP"/>
    </source>
</evidence>
<feature type="transmembrane region" description="Helical" evidence="2">
    <location>
        <begin position="381"/>
        <end position="402"/>
    </location>
</feature>
<evidence type="ECO:0000256" key="1">
    <source>
        <dbReference type="SAM" id="MobiDB-lite"/>
    </source>
</evidence>
<dbReference type="InterPro" id="IPR037460">
    <property type="entry name" value="SEST-like"/>
</dbReference>
<keyword evidence="5" id="KW-0378">Hydrolase</keyword>
<keyword evidence="2" id="KW-0472">Membrane</keyword>
<dbReference type="OrthoDB" id="21678at2759"/>
<dbReference type="PANTHER" id="PTHR37981">
    <property type="entry name" value="LIPASE 2"/>
    <property type="match status" value="1"/>
</dbReference>
<dbReference type="GO" id="GO:0006629">
    <property type="term" value="P:lipid metabolic process"/>
    <property type="evidence" value="ECO:0007669"/>
    <property type="project" value="TreeGrafter"/>
</dbReference>
<gene>
    <name evidence="5" type="ORF">K491DRAFT_679819</name>
</gene>
<dbReference type="PANTHER" id="PTHR37981:SF1">
    <property type="entry name" value="SGNH HYDROLASE-TYPE ESTERASE DOMAIN-CONTAINING PROTEIN"/>
    <property type="match status" value="1"/>
</dbReference>
<proteinExistence type="predicted"/>
<evidence type="ECO:0000313" key="6">
    <source>
        <dbReference type="Proteomes" id="UP000799324"/>
    </source>
</evidence>
<keyword evidence="2" id="KW-1133">Transmembrane helix</keyword>
<dbReference type="InterPro" id="IPR013830">
    <property type="entry name" value="SGNH_hydro"/>
</dbReference>
<feature type="domain" description="SGNH hydrolase-type esterase" evidence="4">
    <location>
        <begin position="32"/>
        <end position="253"/>
    </location>
</feature>
<feature type="signal peptide" evidence="3">
    <location>
        <begin position="1"/>
        <end position="20"/>
    </location>
</feature>
<dbReference type="AlphaFoldDB" id="A0A6A6T5W8"/>